<dbReference type="Pfam" id="PF03659">
    <property type="entry name" value="Glyco_hydro_71"/>
    <property type="match status" value="1"/>
</dbReference>
<protein>
    <submittedName>
        <fullName evidence="5">Glycoside hydrolase family 71 protein</fullName>
    </submittedName>
</protein>
<feature type="domain" description="WSC" evidence="4">
    <location>
        <begin position="654"/>
        <end position="750"/>
    </location>
</feature>
<evidence type="ECO:0000313" key="6">
    <source>
        <dbReference type="Proteomes" id="UP000054270"/>
    </source>
</evidence>
<dbReference type="STRING" id="945553.A0A0D2Q022"/>
<dbReference type="SMART" id="SM00321">
    <property type="entry name" value="WSC"/>
    <property type="match status" value="4"/>
</dbReference>
<feature type="region of interest" description="Disordered" evidence="2">
    <location>
        <begin position="490"/>
        <end position="548"/>
    </location>
</feature>
<dbReference type="AlphaFoldDB" id="A0A0D2Q022"/>
<reference evidence="6" key="1">
    <citation type="submission" date="2014-04" db="EMBL/GenBank/DDBJ databases">
        <title>Evolutionary Origins and Diversification of the Mycorrhizal Mutualists.</title>
        <authorList>
            <consortium name="DOE Joint Genome Institute"/>
            <consortium name="Mycorrhizal Genomics Consortium"/>
            <person name="Kohler A."/>
            <person name="Kuo A."/>
            <person name="Nagy L.G."/>
            <person name="Floudas D."/>
            <person name="Copeland A."/>
            <person name="Barry K.W."/>
            <person name="Cichocki N."/>
            <person name="Veneault-Fourrey C."/>
            <person name="LaButti K."/>
            <person name="Lindquist E.A."/>
            <person name="Lipzen A."/>
            <person name="Lundell T."/>
            <person name="Morin E."/>
            <person name="Murat C."/>
            <person name="Riley R."/>
            <person name="Ohm R."/>
            <person name="Sun H."/>
            <person name="Tunlid A."/>
            <person name="Henrissat B."/>
            <person name="Grigoriev I.V."/>
            <person name="Hibbett D.S."/>
            <person name="Martin F."/>
        </authorList>
    </citation>
    <scope>NUCLEOTIDE SEQUENCE [LARGE SCALE GENOMIC DNA]</scope>
    <source>
        <strain evidence="6">FD-334 SS-4</strain>
    </source>
</reference>
<evidence type="ECO:0000313" key="5">
    <source>
        <dbReference type="EMBL" id="KJA24930.1"/>
    </source>
</evidence>
<sequence length="974" mass="103304">MGIPFFRTPLAALTLVWALAAVLPSSARLPNSSVKHKRNWNAFSNQTNLIHEDPAELQKRDGSKYVFMHHVRPIFFVRIARARFSEFGVWGRLLAVRIFTATYFLVLALTYPYVYADWLDDMNKIAAKGIDAIALNIGSDTWQRTQVATAYQAAKDSGTGIKLFYSFDFTAMPCDLADLVARVNLYASHPNQFTVGGKVFISSYSGDCLGNAGWASLKAQTNGYLMPFIWGLEGSFNQWPALDSWYCWGCAWPQGDYDKNTDDDNYYISQLGTKYATTVSGWLYTHLSDKNFYLRGDDWLIVNRWEQLMQLRSTLTFVEMVTWNDYGESDYFGPFKGAQPTGTFYAQNFPHTAWFDLSQYYIKAFQTGSYPAITTSTIYFWARPHPAAATASGDSLGKPTGWDWTEDSMWAAVYSTAPATVILKCGSSSGTFSVTAGVSKLKIPLAAGQMTVQMIRNGQTIINYTPTGYTYITNPVLYNYNAWVGSAAATSEGGSTSTTSTSTKTTTSTSSTSISTKTTTSTTSTSTSTKTTTSTTSTTTTTSTTSTAAPTGTGTWNYLACYTDSSTRTLSALTFTDSAQTVEKCQARCKASGYLYAGVEYGVECYCSNTIASGASTVAESQCSMACAGNANEKCGAGYFINIYKATAVTAPATWSSFGCVAEGTTGTRRALTAASYVESGMTPAVCQGLCAGYTYAGVEDGDECYCGNSLTGNGATGVVVASSNCQTTCAGDSSQKCGGSWFLNVFKASTGGSTTTTSTTTSTTPTPTAATWNTYGCVLEGTTGTRRSLTGASFTSTTMTPAVCQGLCAGYLYAGTEYGQECYCGNALQNNGATGIVTDASSCSVACSGDASKTCGGSWAMNVYTTGTVTPPPAPTWTSAGCFVDAATRMLQGSIQTPASLTTESCQSICAAQGATIAGTENGNQCFCGTTAFKNGGAGVAGTGCTTACIGNSAEMCGGSWRINVYVQAGVTL</sequence>
<feature type="domain" description="WSC" evidence="4">
    <location>
        <begin position="877"/>
        <end position="970"/>
    </location>
</feature>
<dbReference type="EMBL" id="KN817534">
    <property type="protein sequence ID" value="KJA24930.1"/>
    <property type="molecule type" value="Genomic_DNA"/>
</dbReference>
<organism evidence="5 6">
    <name type="scientific">Hypholoma sublateritium (strain FD-334 SS-4)</name>
    <dbReference type="NCBI Taxonomy" id="945553"/>
    <lineage>
        <taxon>Eukaryota</taxon>
        <taxon>Fungi</taxon>
        <taxon>Dikarya</taxon>
        <taxon>Basidiomycota</taxon>
        <taxon>Agaricomycotina</taxon>
        <taxon>Agaricomycetes</taxon>
        <taxon>Agaricomycetidae</taxon>
        <taxon>Agaricales</taxon>
        <taxon>Agaricineae</taxon>
        <taxon>Strophariaceae</taxon>
        <taxon>Hypholoma</taxon>
    </lineage>
</organism>
<gene>
    <name evidence="5" type="ORF">HYPSUDRAFT_183265</name>
</gene>
<feature type="domain" description="WSC" evidence="4">
    <location>
        <begin position="555"/>
        <end position="647"/>
    </location>
</feature>
<dbReference type="PANTHER" id="PTHR45964">
    <property type="entry name" value="WSCD FAMILY MEMBER CG9164"/>
    <property type="match status" value="1"/>
</dbReference>
<evidence type="ECO:0000256" key="1">
    <source>
        <dbReference type="ARBA" id="ARBA00022737"/>
    </source>
</evidence>
<evidence type="ECO:0000256" key="3">
    <source>
        <dbReference type="SAM" id="SignalP"/>
    </source>
</evidence>
<dbReference type="InterPro" id="IPR002889">
    <property type="entry name" value="WSC_carb-bd"/>
</dbReference>
<dbReference type="PROSITE" id="PS51212">
    <property type="entry name" value="WSC"/>
    <property type="match status" value="4"/>
</dbReference>
<keyword evidence="3" id="KW-0732">Signal</keyword>
<evidence type="ECO:0000256" key="2">
    <source>
        <dbReference type="SAM" id="MobiDB-lite"/>
    </source>
</evidence>
<feature type="signal peptide" evidence="3">
    <location>
        <begin position="1"/>
        <end position="27"/>
    </location>
</feature>
<dbReference type="GO" id="GO:0051118">
    <property type="term" value="F:glucan endo-1,3-alpha-glucosidase activity"/>
    <property type="evidence" value="ECO:0007669"/>
    <property type="project" value="InterPro"/>
</dbReference>
<dbReference type="OMA" id="ELCGGNW"/>
<dbReference type="InterPro" id="IPR051589">
    <property type="entry name" value="Sialate-O-sulfotransferase"/>
</dbReference>
<dbReference type="Gene3D" id="3.20.20.80">
    <property type="entry name" value="Glycosidases"/>
    <property type="match status" value="1"/>
</dbReference>
<keyword evidence="6" id="KW-1185">Reference proteome</keyword>
<proteinExistence type="predicted"/>
<feature type="chain" id="PRO_5002249365" evidence="3">
    <location>
        <begin position="28"/>
        <end position="974"/>
    </location>
</feature>
<accession>A0A0D2Q022</accession>
<keyword evidence="5" id="KW-0378">Hydrolase</keyword>
<feature type="domain" description="WSC" evidence="4">
    <location>
        <begin position="772"/>
        <end position="868"/>
    </location>
</feature>
<dbReference type="Proteomes" id="UP000054270">
    <property type="component" value="Unassembled WGS sequence"/>
</dbReference>
<keyword evidence="1" id="KW-0677">Repeat</keyword>
<dbReference type="CDD" id="cd11577">
    <property type="entry name" value="GH71"/>
    <property type="match status" value="1"/>
</dbReference>
<evidence type="ECO:0000259" key="4">
    <source>
        <dbReference type="PROSITE" id="PS51212"/>
    </source>
</evidence>
<dbReference type="Pfam" id="PF01822">
    <property type="entry name" value="WSC"/>
    <property type="match status" value="4"/>
</dbReference>
<dbReference type="PANTHER" id="PTHR45964:SF5">
    <property type="entry name" value="WSCD FAMILY MEMBER CG9164"/>
    <property type="match status" value="1"/>
</dbReference>
<name>A0A0D2Q022_HYPSF</name>
<dbReference type="OrthoDB" id="3257981at2759"/>
<dbReference type="InterPro" id="IPR005197">
    <property type="entry name" value="Glyco_hydro_71"/>
</dbReference>